<dbReference type="AlphaFoldDB" id="A0A0L7QNN0"/>
<sequence>MKGLNVCLLVVMAFVLVAIEDTESKKMTIEDAKRTIRNLRKVCAKKNDTPKGMDIINKIIAKKTESLLTITFINGLRVDLLDGQHRGEFPKDERLMCYMRCILTTTKSAVVRADDNDAIMEAVKEQTDACVEELQITKEDIEKLLNNDVEDDLREKAGCLKACVMRSTGIFENGVINIDNVQKMLEKAFPESPAKIAEKLDITRQCIEKDQDNVIAKYMEYLMPEVKPCADEFHITEEAATNIQRADSGADMRQMGCLKACVMKRMGILTGLDFHMEPILKMIDVVHADNPADKDMVIKIANDCTAESDSSKLESVFQNGKLSKQEPKEFLNDFGCLIACAFEKAKITTAEAEDTMPKLIRSLADLFSISTDAASSCVHSTMATIEDMRLFEDSLAEKVDTFGGISIRKASCTLACCAQAQGTVVHADDNVLSSCMEKMGLTIGDLPSLFRDNTDEGRRKRGCVEACIMQGLGLMNGNVIDMQKISEQIDKVIDDDEKKESARKAVQECVDEGDLPSLFRDNTDEGRRKRGCVEACIMQGLGLMNGNVIDMQKISEQIDKVIDDDEKKESARKAVQECVDEEEDYVTETEVGEESSDFEGSWDRLPLDERIGIERNNSRYYKSIDNSILWRSYEIPRSGQT</sequence>
<dbReference type="SMART" id="SM00708">
    <property type="entry name" value="PhBP"/>
    <property type="match status" value="3"/>
</dbReference>
<feature type="chain" id="PRO_5005574740" evidence="4">
    <location>
        <begin position="25"/>
        <end position="641"/>
    </location>
</feature>
<dbReference type="CDD" id="cd23992">
    <property type="entry name" value="PBP_GOBP"/>
    <property type="match status" value="4"/>
</dbReference>
<dbReference type="Proteomes" id="UP000053825">
    <property type="component" value="Unassembled WGS sequence"/>
</dbReference>
<evidence type="ECO:0000256" key="3">
    <source>
        <dbReference type="ARBA" id="ARBA00022525"/>
    </source>
</evidence>
<reference evidence="5 6" key="1">
    <citation type="submission" date="2015-07" db="EMBL/GenBank/DDBJ databases">
        <title>The genome of Habropoda laboriosa.</title>
        <authorList>
            <person name="Pan H."/>
            <person name="Kapheim K."/>
        </authorList>
    </citation>
    <scope>NUCLEOTIDE SEQUENCE [LARGE SCALE GENOMIC DNA]</scope>
    <source>
        <strain evidence="5">0110345459</strain>
    </source>
</reference>
<organism evidence="5 6">
    <name type="scientific">Habropoda laboriosa</name>
    <dbReference type="NCBI Taxonomy" id="597456"/>
    <lineage>
        <taxon>Eukaryota</taxon>
        <taxon>Metazoa</taxon>
        <taxon>Ecdysozoa</taxon>
        <taxon>Arthropoda</taxon>
        <taxon>Hexapoda</taxon>
        <taxon>Insecta</taxon>
        <taxon>Pterygota</taxon>
        <taxon>Neoptera</taxon>
        <taxon>Endopterygota</taxon>
        <taxon>Hymenoptera</taxon>
        <taxon>Apocrita</taxon>
        <taxon>Aculeata</taxon>
        <taxon>Apoidea</taxon>
        <taxon>Anthophila</taxon>
        <taxon>Apidae</taxon>
        <taxon>Habropoda</taxon>
    </lineage>
</organism>
<comment type="subcellular location">
    <subcellularLocation>
        <location evidence="1">Secreted</location>
    </subcellularLocation>
</comment>
<accession>A0A0L7QNN0</accession>
<comment type="similarity">
    <text evidence="2">Belongs to the PBP/GOBP family.</text>
</comment>
<dbReference type="EMBL" id="KQ414849">
    <property type="protein sequence ID" value="KOC60247.1"/>
    <property type="molecule type" value="Genomic_DNA"/>
</dbReference>
<dbReference type="SUPFAM" id="SSF47565">
    <property type="entry name" value="Insect pheromone/odorant-binding proteins"/>
    <property type="match status" value="4"/>
</dbReference>
<protein>
    <submittedName>
        <fullName evidence="5">Uncharacterized protein</fullName>
    </submittedName>
</protein>
<keyword evidence="3" id="KW-0964">Secreted</keyword>
<dbReference type="InterPro" id="IPR036728">
    <property type="entry name" value="PBP_GOBP_sf"/>
</dbReference>
<name>A0A0L7QNN0_9HYME</name>
<evidence type="ECO:0000256" key="2">
    <source>
        <dbReference type="ARBA" id="ARBA00008098"/>
    </source>
</evidence>
<dbReference type="GO" id="GO:0005549">
    <property type="term" value="F:odorant binding"/>
    <property type="evidence" value="ECO:0007669"/>
    <property type="project" value="InterPro"/>
</dbReference>
<evidence type="ECO:0000256" key="1">
    <source>
        <dbReference type="ARBA" id="ARBA00004613"/>
    </source>
</evidence>
<dbReference type="OrthoDB" id="6595846at2759"/>
<dbReference type="InterPro" id="IPR006170">
    <property type="entry name" value="PBP/GOBP"/>
</dbReference>
<dbReference type="PANTHER" id="PTHR21066:SF9">
    <property type="entry name" value="ODORANT-BINDING PROTEIN 59A"/>
    <property type="match status" value="1"/>
</dbReference>
<dbReference type="InterPro" id="IPR052295">
    <property type="entry name" value="Odorant-binding_protein"/>
</dbReference>
<evidence type="ECO:0000313" key="5">
    <source>
        <dbReference type="EMBL" id="KOC60247.1"/>
    </source>
</evidence>
<proteinExistence type="inferred from homology"/>
<dbReference type="Gene3D" id="1.10.238.20">
    <property type="entry name" value="Pheromone/general odorant binding protein domain"/>
    <property type="match status" value="4"/>
</dbReference>
<feature type="signal peptide" evidence="4">
    <location>
        <begin position="1"/>
        <end position="24"/>
    </location>
</feature>
<evidence type="ECO:0000256" key="4">
    <source>
        <dbReference type="SAM" id="SignalP"/>
    </source>
</evidence>
<dbReference type="PANTHER" id="PTHR21066">
    <property type="entry name" value="ODORANT-BINDING PROTEIN 59A-RELATED"/>
    <property type="match status" value="1"/>
</dbReference>
<gene>
    <name evidence="5" type="ORF">WH47_09021</name>
</gene>
<evidence type="ECO:0000313" key="6">
    <source>
        <dbReference type="Proteomes" id="UP000053825"/>
    </source>
</evidence>
<keyword evidence="6" id="KW-1185">Reference proteome</keyword>
<dbReference type="Pfam" id="PF01395">
    <property type="entry name" value="PBP_GOBP"/>
    <property type="match status" value="3"/>
</dbReference>
<keyword evidence="4" id="KW-0732">Signal</keyword>
<dbReference type="GO" id="GO:0005576">
    <property type="term" value="C:extracellular region"/>
    <property type="evidence" value="ECO:0007669"/>
    <property type="project" value="UniProtKB-SubCell"/>
</dbReference>